<gene>
    <name evidence="3" type="ORF">EC912_104387</name>
</gene>
<reference evidence="3 4" key="1">
    <citation type="submission" date="2019-03" db="EMBL/GenBank/DDBJ databases">
        <title>Above-ground endophytic microbial communities from plants in different locations in the United States.</title>
        <authorList>
            <person name="Frank C."/>
        </authorList>
    </citation>
    <scope>NUCLEOTIDE SEQUENCE [LARGE SCALE GENOMIC DNA]</scope>
    <source>
        <strain evidence="3 4">LP_13_YM</strain>
    </source>
</reference>
<evidence type="ECO:0000313" key="4">
    <source>
        <dbReference type="Proteomes" id="UP000295645"/>
    </source>
</evidence>
<proteinExistence type="predicted"/>
<dbReference type="RefSeq" id="WP_132144603.1">
    <property type="nucleotide sequence ID" value="NZ_SMCS01000004.1"/>
</dbReference>
<evidence type="ECO:0000259" key="2">
    <source>
        <dbReference type="Pfam" id="PF14467"/>
    </source>
</evidence>
<comment type="caution">
    <text evidence="3">The sequence shown here is derived from an EMBL/GenBank/DDBJ whole genome shotgun (WGS) entry which is preliminary data.</text>
</comment>
<evidence type="ECO:0000256" key="1">
    <source>
        <dbReference type="SAM" id="SignalP"/>
    </source>
</evidence>
<dbReference type="EMBL" id="SMCS01000004">
    <property type="protein sequence ID" value="TCV94189.1"/>
    <property type="molecule type" value="Genomic_DNA"/>
</dbReference>
<dbReference type="Pfam" id="PF14467">
    <property type="entry name" value="DUF4426"/>
    <property type="match status" value="1"/>
</dbReference>
<feature type="domain" description="DUF4426" evidence="2">
    <location>
        <begin position="27"/>
        <end position="138"/>
    </location>
</feature>
<feature type="signal peptide" evidence="1">
    <location>
        <begin position="1"/>
        <end position="21"/>
    </location>
</feature>
<name>A0A4V2W414_9GAMM</name>
<keyword evidence="1" id="KW-0732">Signal</keyword>
<evidence type="ECO:0000313" key="3">
    <source>
        <dbReference type="EMBL" id="TCV94189.1"/>
    </source>
</evidence>
<dbReference type="Proteomes" id="UP000295645">
    <property type="component" value="Unassembled WGS sequence"/>
</dbReference>
<protein>
    <submittedName>
        <fullName evidence="3">Uncharacterized protein DUF4426</fullName>
    </submittedName>
</protein>
<accession>A0A4V2W414</accession>
<organism evidence="3 4">
    <name type="scientific">Luteibacter rhizovicinus</name>
    <dbReference type="NCBI Taxonomy" id="242606"/>
    <lineage>
        <taxon>Bacteria</taxon>
        <taxon>Pseudomonadati</taxon>
        <taxon>Pseudomonadota</taxon>
        <taxon>Gammaproteobacteria</taxon>
        <taxon>Lysobacterales</taxon>
        <taxon>Rhodanobacteraceae</taxon>
        <taxon>Luteibacter</taxon>
    </lineage>
</organism>
<keyword evidence="4" id="KW-1185">Reference proteome</keyword>
<dbReference type="AlphaFoldDB" id="A0A4V2W414"/>
<sequence>MTISRAFLAVLFACVAIRAHAGEQVGGANVIRYNALATSNLPAASAQRYGLTRAEDQGIVIVAVARGSDDGDVPATVEGRAMTLIGAPVPIAFRRVEDAGTVSWLGTFRIPSPGALHFVLTVTPRGSATETVDFTQDF</sequence>
<dbReference type="OrthoDB" id="7062037at2"/>
<feature type="chain" id="PRO_5020284146" evidence="1">
    <location>
        <begin position="22"/>
        <end position="138"/>
    </location>
</feature>
<dbReference type="Gene3D" id="2.60.40.3340">
    <property type="entry name" value="Domain of unknown function DUF4426"/>
    <property type="match status" value="1"/>
</dbReference>
<dbReference type="InterPro" id="IPR025218">
    <property type="entry name" value="DUF4426"/>
</dbReference>